<dbReference type="Pfam" id="PF00156">
    <property type="entry name" value="Pribosyltran"/>
    <property type="match status" value="1"/>
</dbReference>
<proteinExistence type="predicted"/>
<dbReference type="GO" id="GO:0016757">
    <property type="term" value="F:glycosyltransferase activity"/>
    <property type="evidence" value="ECO:0007669"/>
    <property type="project" value="UniProtKB-KW"/>
</dbReference>
<dbReference type="InterPro" id="IPR029057">
    <property type="entry name" value="PRTase-like"/>
</dbReference>
<keyword evidence="3" id="KW-1185">Reference proteome</keyword>
<evidence type="ECO:0000313" key="2">
    <source>
        <dbReference type="EMBL" id="SLM47257.1"/>
    </source>
</evidence>
<accession>A0A1W1I2M6</accession>
<keyword evidence="2" id="KW-0808">Transferase</keyword>
<evidence type="ECO:0000259" key="1">
    <source>
        <dbReference type="Pfam" id="PF00156"/>
    </source>
</evidence>
<gene>
    <name evidence="2" type="ORF">NSJP_1085</name>
</gene>
<dbReference type="STRING" id="1325564.NSJP_1085"/>
<dbReference type="KEGG" id="nja:NSJP_1085"/>
<dbReference type="Proteomes" id="UP000192042">
    <property type="component" value="Chromosome I"/>
</dbReference>
<name>A0A1W1I2M6_9BACT</name>
<feature type="domain" description="Phosphoribosyltransferase" evidence="1">
    <location>
        <begin position="20"/>
        <end position="179"/>
    </location>
</feature>
<dbReference type="RefSeq" id="WP_080885820.1">
    <property type="nucleotide sequence ID" value="NZ_LT828648.1"/>
</dbReference>
<evidence type="ECO:0000313" key="3">
    <source>
        <dbReference type="Proteomes" id="UP000192042"/>
    </source>
</evidence>
<dbReference type="EMBL" id="LT828648">
    <property type="protein sequence ID" value="SLM47257.1"/>
    <property type="molecule type" value="Genomic_DNA"/>
</dbReference>
<keyword evidence="2" id="KW-0328">Glycosyltransferase</keyword>
<sequence>MTKIFRDREEAGYRLGQRLLAYRDNPDGLVFALPRGGVIVGYQLSLALHLPLEVFIACKVGSPENPEYALGAITEMGNLHMNPIYAGDHRRLTTSVEELAEEKRAEILRRRQLYRQGRSLLAPTGRLAILVDDGIATGATFLAAVEALREQAPSRLVAALPVGPAETVEQVRGLVDELVVLACPEPFWSVGTHYADFSQINDEEVLTCLDLANARHDGTVQG</sequence>
<dbReference type="SUPFAM" id="SSF53271">
    <property type="entry name" value="PRTase-like"/>
    <property type="match status" value="1"/>
</dbReference>
<organism evidence="2 3">
    <name type="scientific">Nitrospira japonica</name>
    <dbReference type="NCBI Taxonomy" id="1325564"/>
    <lineage>
        <taxon>Bacteria</taxon>
        <taxon>Pseudomonadati</taxon>
        <taxon>Nitrospirota</taxon>
        <taxon>Nitrospiria</taxon>
        <taxon>Nitrospirales</taxon>
        <taxon>Nitrospiraceae</taxon>
        <taxon>Nitrospira</taxon>
    </lineage>
</organism>
<dbReference type="InterPro" id="IPR000836">
    <property type="entry name" value="PRTase_dom"/>
</dbReference>
<dbReference type="OrthoDB" id="9810066at2"/>
<dbReference type="CDD" id="cd06223">
    <property type="entry name" value="PRTases_typeI"/>
    <property type="match status" value="1"/>
</dbReference>
<reference evidence="2 3" key="1">
    <citation type="submission" date="2017-03" db="EMBL/GenBank/DDBJ databases">
        <authorList>
            <person name="Afonso C.L."/>
            <person name="Miller P.J."/>
            <person name="Scott M.A."/>
            <person name="Spackman E."/>
            <person name="Goraichik I."/>
            <person name="Dimitrov K.M."/>
            <person name="Suarez D.L."/>
            <person name="Swayne D.E."/>
        </authorList>
    </citation>
    <scope>NUCLEOTIDE SEQUENCE [LARGE SCALE GENOMIC DNA]</scope>
    <source>
        <strain evidence="2">Genome sequencing of Nitrospira japonica strain NJ11</strain>
    </source>
</reference>
<dbReference type="Gene3D" id="3.40.50.2020">
    <property type="match status" value="1"/>
</dbReference>
<protein>
    <submittedName>
        <fullName evidence="2">Putative Phosphoribosyltransferase</fullName>
    </submittedName>
</protein>
<dbReference type="Gene3D" id="3.30.1310.20">
    <property type="entry name" value="PRTase-like"/>
    <property type="match status" value="1"/>
</dbReference>
<dbReference type="AlphaFoldDB" id="A0A1W1I2M6"/>